<evidence type="ECO:0000313" key="3">
    <source>
        <dbReference type="Proteomes" id="UP000626109"/>
    </source>
</evidence>
<dbReference type="Proteomes" id="UP000626109">
    <property type="component" value="Unassembled WGS sequence"/>
</dbReference>
<evidence type="ECO:0000313" key="2">
    <source>
        <dbReference type="EMBL" id="CAE8720503.1"/>
    </source>
</evidence>
<comment type="caution">
    <text evidence="2">The sequence shown here is derived from an EMBL/GenBank/DDBJ whole genome shotgun (WGS) entry which is preliminary data.</text>
</comment>
<dbReference type="InterPro" id="IPR042201">
    <property type="entry name" value="FH2_Formin_sf"/>
</dbReference>
<feature type="compositionally biased region" description="Basic and acidic residues" evidence="1">
    <location>
        <begin position="529"/>
        <end position="552"/>
    </location>
</feature>
<name>A0A813L4N7_POLGL</name>
<evidence type="ECO:0000256" key="1">
    <source>
        <dbReference type="SAM" id="MobiDB-lite"/>
    </source>
</evidence>
<dbReference type="Gene3D" id="1.20.58.2220">
    <property type="entry name" value="Formin, FH2 domain"/>
    <property type="match status" value="1"/>
</dbReference>
<protein>
    <submittedName>
        <fullName evidence="2">Uncharacterized protein</fullName>
    </submittedName>
</protein>
<feature type="compositionally biased region" description="Low complexity" evidence="1">
    <location>
        <begin position="560"/>
        <end position="571"/>
    </location>
</feature>
<organism evidence="2 3">
    <name type="scientific">Polarella glacialis</name>
    <name type="common">Dinoflagellate</name>
    <dbReference type="NCBI Taxonomy" id="89957"/>
    <lineage>
        <taxon>Eukaryota</taxon>
        <taxon>Sar</taxon>
        <taxon>Alveolata</taxon>
        <taxon>Dinophyceae</taxon>
        <taxon>Suessiales</taxon>
        <taxon>Suessiaceae</taxon>
        <taxon>Polarella</taxon>
    </lineage>
</organism>
<feature type="region of interest" description="Disordered" evidence="1">
    <location>
        <begin position="1"/>
        <end position="50"/>
    </location>
</feature>
<dbReference type="EMBL" id="CAJNNW010033814">
    <property type="protein sequence ID" value="CAE8720503.1"/>
    <property type="molecule type" value="Genomic_DNA"/>
</dbReference>
<accession>A0A813L4N7</accession>
<feature type="compositionally biased region" description="Gly residues" evidence="1">
    <location>
        <begin position="1"/>
        <end position="16"/>
    </location>
</feature>
<gene>
    <name evidence="2" type="ORF">PGLA2088_LOCUS41365</name>
</gene>
<dbReference type="AlphaFoldDB" id="A0A813L4N7"/>
<proteinExistence type="predicted"/>
<sequence length="620" mass="66811">MNGAGPAAGGTKGLGKGSAPPPPPPGHLIPNQGKGKGKSKSKGGDNLGVGGRIVAAPPAADLVAPPGTVCLRLEHALPTAEGTMWEGLDLWGIDGAKNILEGTVIDYAALRQLWAPMPPPPQAEVAQAQRHILPESLSRPAEIAVQATRLSPELVRQALTEDIEAITAEQAHVLHSVLTPVALQAADHIQVALQRGTTQALSRAEAVLLAIANIPLAEVRARLVAEQHLLDEDVARVLAHVVKAQGVASMLRESRPMRTLLQAILACRNVLGQQGHEGYAIKTFTSISSQRLARHAPTTFDPVTGAVVTVPLSWIHANNPSVLLLVAQMLESTHEYRCRLRFLRMLAVGRSVPERGNLCKLVWAYLDDLSESPRDVLPLLSGLSQSFCNRDLADEISSLAMKYRRFLAHDFVLLEQHQSHGGVFAHQIAALKARFADALDTCDQSCEALANSAVQICRLAGEPQAFGAAAFDNTAAVLRSLNFVGSKLKEEMWAVQEKRRVTFSSVQSGQRSIRRRWKTVDTSSHLRMTTHDPDLIRQLRDPRPHGAKKEDDVALASGTSEEASPEPVAPEQSTYCDLVHGGPAGVYNRDPASGRWGRRLDRVDGTSPLQLMLGGPNSRT</sequence>
<dbReference type="SUPFAM" id="SSF101447">
    <property type="entry name" value="Formin homology 2 domain (FH2 domain)"/>
    <property type="match status" value="1"/>
</dbReference>
<feature type="region of interest" description="Disordered" evidence="1">
    <location>
        <begin position="514"/>
        <end position="620"/>
    </location>
</feature>
<reference evidence="2" key="1">
    <citation type="submission" date="2021-02" db="EMBL/GenBank/DDBJ databases">
        <authorList>
            <person name="Dougan E. K."/>
            <person name="Rhodes N."/>
            <person name="Thang M."/>
            <person name="Chan C."/>
        </authorList>
    </citation>
    <scope>NUCLEOTIDE SEQUENCE</scope>
</reference>